<dbReference type="RefSeq" id="WP_068129141.1">
    <property type="nucleotide sequence ID" value="NZ_CP136964.1"/>
</dbReference>
<dbReference type="PANTHER" id="PTHR40051:SF1">
    <property type="entry name" value="YOLD-LIKE FAMILY PROTEIN"/>
    <property type="match status" value="1"/>
</dbReference>
<reference evidence="2" key="1">
    <citation type="submission" date="2017-09" db="EMBL/GenBank/DDBJ databases">
        <title>Bacterial strain isolated from the female urinary microbiota.</title>
        <authorList>
            <person name="Thomas-White K."/>
            <person name="Kumar N."/>
            <person name="Forster S."/>
            <person name="Putonti C."/>
            <person name="Lawley T."/>
            <person name="Wolfe A.J."/>
        </authorList>
    </citation>
    <scope>NUCLEOTIDE SEQUENCE [LARGE SCALE GENOMIC DNA]</scope>
    <source>
        <strain evidence="2">UMB0959</strain>
    </source>
</reference>
<dbReference type="InterPro" id="IPR014962">
    <property type="entry name" value="YolD"/>
</dbReference>
<accession>A0AAF1BN03</accession>
<dbReference type="PANTHER" id="PTHR40051">
    <property type="entry name" value="IG HYPOTHETICAL 15966"/>
    <property type="match status" value="1"/>
</dbReference>
<sequence length="128" mass="15272">MILDYRNIPYEQLDSNIPIGRGMIKWMPFATMPEQYENVNQMIQNQLKKEYPKLTDDALQHNERMLQSLLGKRAIIRYWANGYEMMIECTVESIIKETNMIMVNKDNSLLPIYFYHIYEVEQGSNLWA</sequence>
<protein>
    <submittedName>
        <fullName evidence="1">YolD-like family protein</fullName>
    </submittedName>
</protein>
<proteinExistence type="predicted"/>
<evidence type="ECO:0000313" key="2">
    <source>
        <dbReference type="Proteomes" id="UP000243626"/>
    </source>
</evidence>
<keyword evidence="2" id="KW-1185">Reference proteome</keyword>
<organism evidence="1 2">
    <name type="scientific">Nosocomiicoccus massiliensis</name>
    <dbReference type="NCBI Taxonomy" id="1232430"/>
    <lineage>
        <taxon>Bacteria</taxon>
        <taxon>Bacillati</taxon>
        <taxon>Bacillota</taxon>
        <taxon>Bacilli</taxon>
        <taxon>Bacillales</taxon>
        <taxon>Staphylococcaceae</taxon>
        <taxon>Nosocomiicoccus</taxon>
    </lineage>
</organism>
<dbReference type="AlphaFoldDB" id="A0AAF1BN03"/>
<reference evidence="1 2" key="2">
    <citation type="submission" date="2023-10" db="EMBL/GenBank/DDBJ databases">
        <authorList>
            <person name="Choi B."/>
        </authorList>
    </citation>
    <scope>NUCLEOTIDE SEQUENCE [LARGE SCALE GENOMIC DNA]</scope>
    <source>
        <strain evidence="1 2">UMB0959</strain>
    </source>
</reference>
<dbReference type="EMBL" id="CP136964">
    <property type="protein sequence ID" value="WOS95735.1"/>
    <property type="molecule type" value="Genomic_DNA"/>
</dbReference>
<dbReference type="Proteomes" id="UP000243626">
    <property type="component" value="Chromosome"/>
</dbReference>
<dbReference type="Pfam" id="PF08863">
    <property type="entry name" value="YolD"/>
    <property type="match status" value="1"/>
</dbReference>
<name>A0AAF1BN03_9STAP</name>
<gene>
    <name evidence="1" type="ORF">CJ229_006475</name>
</gene>
<dbReference type="KEGG" id="nmy:CJ229_006475"/>
<evidence type="ECO:0000313" key="1">
    <source>
        <dbReference type="EMBL" id="WOS95735.1"/>
    </source>
</evidence>